<sequence>MTIWGWLYVLGTLGMIILVGIKCVPIYVNNYEIQSTLAWAAGQPELRDASAYEIQSRIQRRFDSGYVDNLKGSDVRVKRVENGRELTIAYEREEPLFGDVSLLFDFRETAFLPAPGS</sequence>
<dbReference type="InterPro" id="IPR032314">
    <property type="entry name" value="DUF4845"/>
</dbReference>
<feature type="transmembrane region" description="Helical" evidence="1">
    <location>
        <begin position="6"/>
        <end position="28"/>
    </location>
</feature>
<evidence type="ECO:0000313" key="3">
    <source>
        <dbReference type="Proteomes" id="UP001259982"/>
    </source>
</evidence>
<organism evidence="2 3">
    <name type="scientific">Spectribacter acetivorans</name>
    <dbReference type="NCBI Taxonomy" id="3075603"/>
    <lineage>
        <taxon>Bacteria</taxon>
        <taxon>Pseudomonadati</taxon>
        <taxon>Pseudomonadota</taxon>
        <taxon>Gammaproteobacteria</taxon>
        <taxon>Salinisphaerales</taxon>
        <taxon>Salinisphaeraceae</taxon>
        <taxon>Spectribacter</taxon>
    </lineage>
</organism>
<dbReference type="RefSeq" id="WP_311656354.1">
    <property type="nucleotide sequence ID" value="NZ_JAVRHY010000001.1"/>
</dbReference>
<comment type="caution">
    <text evidence="2">The sequence shown here is derived from an EMBL/GenBank/DDBJ whole genome shotgun (WGS) entry which is preliminary data.</text>
</comment>
<reference evidence="2 3" key="1">
    <citation type="submission" date="2023-09" db="EMBL/GenBank/DDBJ databases">
        <authorList>
            <person name="Rey-Velasco X."/>
        </authorList>
    </citation>
    <scope>NUCLEOTIDE SEQUENCE [LARGE SCALE GENOMIC DNA]</scope>
    <source>
        <strain evidence="2 3">P385</strain>
    </source>
</reference>
<accession>A0ABU3B337</accession>
<proteinExistence type="predicted"/>
<protein>
    <submittedName>
        <fullName evidence="2">DUF4845 domain-containing protein</fullName>
    </submittedName>
</protein>
<keyword evidence="1" id="KW-0472">Membrane</keyword>
<gene>
    <name evidence="2" type="ORF">RM531_00110</name>
</gene>
<dbReference type="Pfam" id="PF16137">
    <property type="entry name" value="DUF4845"/>
    <property type="match status" value="1"/>
</dbReference>
<evidence type="ECO:0000313" key="2">
    <source>
        <dbReference type="EMBL" id="MDT0616864.1"/>
    </source>
</evidence>
<dbReference type="Proteomes" id="UP001259982">
    <property type="component" value="Unassembled WGS sequence"/>
</dbReference>
<keyword evidence="1" id="KW-1133">Transmembrane helix</keyword>
<dbReference type="EMBL" id="JAVRHY010000001">
    <property type="protein sequence ID" value="MDT0616864.1"/>
    <property type="molecule type" value="Genomic_DNA"/>
</dbReference>
<evidence type="ECO:0000256" key="1">
    <source>
        <dbReference type="SAM" id="Phobius"/>
    </source>
</evidence>
<keyword evidence="1" id="KW-0812">Transmembrane</keyword>
<keyword evidence="3" id="KW-1185">Reference proteome</keyword>
<name>A0ABU3B337_9GAMM</name>